<sequence>MLSEEDKQSPNVVAHCGLTFSSFNVKNALAEMEIINNENDMVTLQIGPSERLRPPSPLQRKCETMKAEFAAHAHLNLQPQQLQT</sequence>
<organism evidence="1 2">
    <name type="scientific">Crotalaria pallida</name>
    <name type="common">Smooth rattlebox</name>
    <name type="synonym">Crotalaria striata</name>
    <dbReference type="NCBI Taxonomy" id="3830"/>
    <lineage>
        <taxon>Eukaryota</taxon>
        <taxon>Viridiplantae</taxon>
        <taxon>Streptophyta</taxon>
        <taxon>Embryophyta</taxon>
        <taxon>Tracheophyta</taxon>
        <taxon>Spermatophyta</taxon>
        <taxon>Magnoliopsida</taxon>
        <taxon>eudicotyledons</taxon>
        <taxon>Gunneridae</taxon>
        <taxon>Pentapetalae</taxon>
        <taxon>rosids</taxon>
        <taxon>fabids</taxon>
        <taxon>Fabales</taxon>
        <taxon>Fabaceae</taxon>
        <taxon>Papilionoideae</taxon>
        <taxon>50 kb inversion clade</taxon>
        <taxon>genistoids sensu lato</taxon>
        <taxon>core genistoids</taxon>
        <taxon>Crotalarieae</taxon>
        <taxon>Crotalaria</taxon>
    </lineage>
</organism>
<gene>
    <name evidence="1" type="ORF">RIF29_17967</name>
</gene>
<dbReference type="Proteomes" id="UP001372338">
    <property type="component" value="Unassembled WGS sequence"/>
</dbReference>
<evidence type="ECO:0000313" key="2">
    <source>
        <dbReference type="Proteomes" id="UP001372338"/>
    </source>
</evidence>
<protein>
    <submittedName>
        <fullName evidence="1">Uncharacterized protein</fullName>
    </submittedName>
</protein>
<reference evidence="1 2" key="1">
    <citation type="submission" date="2024-01" db="EMBL/GenBank/DDBJ databases">
        <title>The genomes of 5 underutilized Papilionoideae crops provide insights into root nodulation and disease resistanc.</title>
        <authorList>
            <person name="Yuan L."/>
        </authorList>
    </citation>
    <scope>NUCLEOTIDE SEQUENCE [LARGE SCALE GENOMIC DNA]</scope>
    <source>
        <strain evidence="1">ZHUSHIDOU_FW_LH</strain>
        <tissue evidence="1">Leaf</tissue>
    </source>
</reference>
<name>A0AAN9IKL0_CROPI</name>
<comment type="caution">
    <text evidence="1">The sequence shown here is derived from an EMBL/GenBank/DDBJ whole genome shotgun (WGS) entry which is preliminary data.</text>
</comment>
<proteinExistence type="predicted"/>
<evidence type="ECO:0000313" key="1">
    <source>
        <dbReference type="EMBL" id="KAK7276821.1"/>
    </source>
</evidence>
<accession>A0AAN9IKL0</accession>
<dbReference type="EMBL" id="JAYWIO010000003">
    <property type="protein sequence ID" value="KAK7276821.1"/>
    <property type="molecule type" value="Genomic_DNA"/>
</dbReference>
<dbReference type="AlphaFoldDB" id="A0AAN9IKL0"/>
<keyword evidence="2" id="KW-1185">Reference proteome</keyword>